<dbReference type="PROSITE" id="PS50158">
    <property type="entry name" value="ZF_CCHC"/>
    <property type="match status" value="1"/>
</dbReference>
<dbReference type="GO" id="GO:0008270">
    <property type="term" value="F:zinc ion binding"/>
    <property type="evidence" value="ECO:0007669"/>
    <property type="project" value="UniProtKB-KW"/>
</dbReference>
<organism evidence="4 5">
    <name type="scientific">Aphanomyces euteiches</name>
    <dbReference type="NCBI Taxonomy" id="100861"/>
    <lineage>
        <taxon>Eukaryota</taxon>
        <taxon>Sar</taxon>
        <taxon>Stramenopiles</taxon>
        <taxon>Oomycota</taxon>
        <taxon>Saprolegniomycetes</taxon>
        <taxon>Saprolegniales</taxon>
        <taxon>Verrucalvaceae</taxon>
        <taxon>Aphanomyces</taxon>
    </lineage>
</organism>
<feature type="compositionally biased region" description="Basic residues" evidence="2">
    <location>
        <begin position="719"/>
        <end position="729"/>
    </location>
</feature>
<comment type="caution">
    <text evidence="4">The sequence shown here is derived from an EMBL/GenBank/DDBJ whole genome shotgun (WGS) entry which is preliminary data.</text>
</comment>
<dbReference type="SMART" id="SM00343">
    <property type="entry name" value="ZnF_C2HC"/>
    <property type="match status" value="1"/>
</dbReference>
<proteinExistence type="predicted"/>
<dbReference type="SUPFAM" id="SSF57756">
    <property type="entry name" value="Retrovirus zinc finger-like domains"/>
    <property type="match status" value="1"/>
</dbReference>
<gene>
    <name evidence="4" type="ORF">Ae201684_019142</name>
</gene>
<evidence type="ECO:0000313" key="4">
    <source>
        <dbReference type="EMBL" id="KAF0721429.1"/>
    </source>
</evidence>
<feature type="compositionally biased region" description="Basic and acidic residues" evidence="2">
    <location>
        <begin position="154"/>
        <end position="164"/>
    </location>
</feature>
<name>A0A6G0W3D3_9STRA</name>
<dbReference type="Proteomes" id="UP000481153">
    <property type="component" value="Unassembled WGS sequence"/>
</dbReference>
<dbReference type="InterPro" id="IPR043502">
    <property type="entry name" value="DNA/RNA_pol_sf"/>
</dbReference>
<feature type="region of interest" description="Disordered" evidence="2">
    <location>
        <begin position="381"/>
        <end position="417"/>
    </location>
</feature>
<feature type="compositionally biased region" description="Basic and acidic residues" evidence="2">
    <location>
        <begin position="92"/>
        <end position="115"/>
    </location>
</feature>
<reference evidence="4 5" key="1">
    <citation type="submission" date="2019-07" db="EMBL/GenBank/DDBJ databases">
        <title>Genomics analysis of Aphanomyces spp. identifies a new class of oomycete effector associated with host adaptation.</title>
        <authorList>
            <person name="Gaulin E."/>
        </authorList>
    </citation>
    <scope>NUCLEOTIDE SEQUENCE [LARGE SCALE GENOMIC DNA]</scope>
    <source>
        <strain evidence="4 5">ATCC 201684</strain>
    </source>
</reference>
<feature type="region of interest" description="Disordered" evidence="2">
    <location>
        <begin position="463"/>
        <end position="491"/>
    </location>
</feature>
<feature type="region of interest" description="Disordered" evidence="2">
    <location>
        <begin position="683"/>
        <end position="731"/>
    </location>
</feature>
<dbReference type="GO" id="GO:0003676">
    <property type="term" value="F:nucleic acid binding"/>
    <property type="evidence" value="ECO:0007669"/>
    <property type="project" value="InterPro"/>
</dbReference>
<evidence type="ECO:0000313" key="5">
    <source>
        <dbReference type="Proteomes" id="UP000481153"/>
    </source>
</evidence>
<dbReference type="Gene3D" id="3.10.10.10">
    <property type="entry name" value="HIV Type 1 Reverse Transcriptase, subunit A, domain 1"/>
    <property type="match status" value="1"/>
</dbReference>
<dbReference type="EMBL" id="VJMJ01000416">
    <property type="protein sequence ID" value="KAF0721429.1"/>
    <property type="molecule type" value="Genomic_DNA"/>
</dbReference>
<dbReference type="InterPro" id="IPR036875">
    <property type="entry name" value="Znf_CCHC_sf"/>
</dbReference>
<feature type="domain" description="CCHC-type" evidence="3">
    <location>
        <begin position="499"/>
        <end position="514"/>
    </location>
</feature>
<evidence type="ECO:0000259" key="3">
    <source>
        <dbReference type="PROSITE" id="PS50158"/>
    </source>
</evidence>
<protein>
    <recommendedName>
        <fullName evidence="3">CCHC-type domain-containing protein</fullName>
    </recommendedName>
</protein>
<dbReference type="VEuPathDB" id="FungiDB:AeMF1_014047"/>
<accession>A0A6G0W3D3</accession>
<evidence type="ECO:0000256" key="2">
    <source>
        <dbReference type="SAM" id="MobiDB-lite"/>
    </source>
</evidence>
<keyword evidence="1" id="KW-0863">Zinc-finger</keyword>
<keyword evidence="1" id="KW-0862">Zinc</keyword>
<feature type="region of interest" description="Disordered" evidence="2">
    <location>
        <begin position="1"/>
        <end position="172"/>
    </location>
</feature>
<sequence>MDRPDEEPVQDDRPDTGPPSTDPPDMDMRNEGTVEGEPQLENLPEMNSSGTGSPQGDDGPDEEVFYEDGKWYVRDPDGRVWLEEDEEEELDEKTKKLLEEREKRRIRREREEAKHRAPGYEPPEGSDVSTNSELSEEEQEWDKAMRKERKRQALKAEKKRDAKRAANRLARQIREEKQNTAVIVSNIKHPRITDFDREFLVEWKRARREYEQQLDELAKHHGARALDRKMGYLQSCDPDLLRAMCQCVWFEEVDEEGLKKKIEEILNTPTHAFGITEADLDSYCKGLRMPAQGSVASRLGQFMKQVNDVIDKNALQQDLKVKGSLKMFLKAVVYRIDPPGLSNLLRFELKREPIDSITAFAKLIKLHMDRIEASDRVIEQQEQMEKEKRKRSPPMGWTNHDVKRRKNSPVKVYSDKSTAHGWGTERGLVGEGSDRARAKADNLFRFNLEQKQRAEEYRKVLENSHQNQAMSRAPSPAREVKQEARSSAPGFDQNGQRVCFVCRKPGHKAADCKEASPNTQNKGYRKGKNAIKRFKKNKKKDGPAARRARRKARAAAMQDCQEEERWITLEDALEVPYCPDTGADQNIIPRKMVDALLKERPSLKVTDLDEPIHGTACNDMPFETKSYVELNLRLQTAAGAVTVPGRRICYIVDEGDEFLASHETLKSIGLDIDRWLEQVAKQQREADGDDLGAESDAGPMVSQTSTSREESDDVGTRVSRSRKNRRVKSRVYSTQLSLPTAKDELQEALQGMLAGAVKNGFPEQHAVKLWKVLVEYDIWRLKFNGSDPPAKVKPLRVTPKEGCVPYRCKGRKINPLEERFLTLFAQELVDAGVIKRNQQSAWCSPVNPVMKPDGASRTILG</sequence>
<evidence type="ECO:0000256" key="1">
    <source>
        <dbReference type="PROSITE-ProRule" id="PRU00047"/>
    </source>
</evidence>
<feature type="compositionally biased region" description="Basic and acidic residues" evidence="2">
    <location>
        <begin position="67"/>
        <end position="82"/>
    </location>
</feature>
<keyword evidence="1" id="KW-0479">Metal-binding</keyword>
<keyword evidence="5" id="KW-1185">Reference proteome</keyword>
<dbReference type="InterPro" id="IPR001878">
    <property type="entry name" value="Znf_CCHC"/>
</dbReference>
<dbReference type="AlphaFoldDB" id="A0A6G0W3D3"/>
<feature type="compositionally biased region" description="Polar residues" evidence="2">
    <location>
        <begin position="45"/>
        <end position="54"/>
    </location>
</feature>
<dbReference type="SUPFAM" id="SSF56672">
    <property type="entry name" value="DNA/RNA polymerases"/>
    <property type="match status" value="1"/>
</dbReference>